<evidence type="ECO:0000256" key="1">
    <source>
        <dbReference type="ARBA" id="ARBA00006817"/>
    </source>
</evidence>
<organism evidence="3 4">
    <name type="scientific">Amycolatopsis echigonensis</name>
    <dbReference type="NCBI Taxonomy" id="2576905"/>
    <lineage>
        <taxon>Bacteria</taxon>
        <taxon>Bacillati</taxon>
        <taxon>Actinomycetota</taxon>
        <taxon>Actinomycetes</taxon>
        <taxon>Pseudonocardiales</taxon>
        <taxon>Pseudonocardiaceae</taxon>
        <taxon>Amycolatopsis</taxon>
    </lineage>
</organism>
<evidence type="ECO:0000313" key="3">
    <source>
        <dbReference type="EMBL" id="PKV93517.1"/>
    </source>
</evidence>
<name>A0A2N3WI11_9PSEU</name>
<dbReference type="CDD" id="cd07814">
    <property type="entry name" value="SRPBCC_CalC_Aha1-like"/>
    <property type="match status" value="1"/>
</dbReference>
<evidence type="ECO:0000313" key="4">
    <source>
        <dbReference type="Proteomes" id="UP000233750"/>
    </source>
</evidence>
<dbReference type="SUPFAM" id="SSF55961">
    <property type="entry name" value="Bet v1-like"/>
    <property type="match status" value="1"/>
</dbReference>
<dbReference type="Proteomes" id="UP000233750">
    <property type="component" value="Unassembled WGS sequence"/>
</dbReference>
<sequence>MNSFTAELTVDRTPEEVFAAITDVRAWFSESITGVAKAVGDAFSFIDKSIPTSRIRVTELVPGRRVAWHVEDAYLAFIDQHDEWNDTRMTFDITPDADGTRLRFTHHGLTPDRACYQDCSRGWTSCVQSLGTLLTTGTGEPIPKSAAPEGHPAG</sequence>
<dbReference type="EMBL" id="PJMY01000003">
    <property type="protein sequence ID" value="PKV93517.1"/>
    <property type="molecule type" value="Genomic_DNA"/>
</dbReference>
<evidence type="ECO:0000259" key="2">
    <source>
        <dbReference type="Pfam" id="PF08327"/>
    </source>
</evidence>
<comment type="caution">
    <text evidence="3">The sequence shown here is derived from an EMBL/GenBank/DDBJ whole genome shotgun (WGS) entry which is preliminary data.</text>
</comment>
<dbReference type="RefSeq" id="WP_101437138.1">
    <property type="nucleotide sequence ID" value="NZ_PJMY01000003.1"/>
</dbReference>
<dbReference type="Pfam" id="PF08327">
    <property type="entry name" value="AHSA1"/>
    <property type="match status" value="1"/>
</dbReference>
<protein>
    <submittedName>
        <fullName evidence="3">Uncharacterized protein YndB with AHSA1/START domain</fullName>
    </submittedName>
</protein>
<dbReference type="OrthoDB" id="287565at2"/>
<comment type="similarity">
    <text evidence="1">Belongs to the AHA1 family.</text>
</comment>
<dbReference type="InterPro" id="IPR023393">
    <property type="entry name" value="START-like_dom_sf"/>
</dbReference>
<dbReference type="Gene3D" id="3.30.530.20">
    <property type="match status" value="1"/>
</dbReference>
<feature type="domain" description="Activator of Hsp90 ATPase homologue 1/2-like C-terminal" evidence="2">
    <location>
        <begin position="13"/>
        <end position="134"/>
    </location>
</feature>
<reference evidence="3 4" key="1">
    <citation type="submission" date="2017-12" db="EMBL/GenBank/DDBJ databases">
        <title>Sequencing the genomes of 1000 Actinobacteria strains.</title>
        <authorList>
            <person name="Klenk H.-P."/>
        </authorList>
    </citation>
    <scope>NUCLEOTIDE SEQUENCE [LARGE SCALE GENOMIC DNA]</scope>
    <source>
        <strain evidence="3 4">DSM 45165</strain>
    </source>
</reference>
<gene>
    <name evidence="3" type="ORF">ATK30_4367</name>
</gene>
<keyword evidence="4" id="KW-1185">Reference proteome</keyword>
<dbReference type="AlphaFoldDB" id="A0A2N3WI11"/>
<dbReference type="InterPro" id="IPR013538">
    <property type="entry name" value="ASHA1/2-like_C"/>
</dbReference>
<accession>A0A2N3WI11</accession>
<proteinExistence type="inferred from homology"/>